<comment type="caution">
    <text evidence="1">The sequence shown here is derived from an EMBL/GenBank/DDBJ whole genome shotgun (WGS) entry which is preliminary data.</text>
</comment>
<organism evidence="1 2">
    <name type="scientific">Xenophilus arseniciresistens</name>
    <dbReference type="NCBI Taxonomy" id="1283306"/>
    <lineage>
        <taxon>Bacteria</taxon>
        <taxon>Pseudomonadati</taxon>
        <taxon>Pseudomonadota</taxon>
        <taxon>Betaproteobacteria</taxon>
        <taxon>Burkholderiales</taxon>
        <taxon>Comamonadaceae</taxon>
        <taxon>Xenophilus</taxon>
    </lineage>
</organism>
<dbReference type="AlphaFoldDB" id="A0AAE3SYT4"/>
<dbReference type="Proteomes" id="UP001212602">
    <property type="component" value="Unassembled WGS sequence"/>
</dbReference>
<protein>
    <submittedName>
        <fullName evidence="1">MerR family transcriptional regulator</fullName>
    </submittedName>
</protein>
<gene>
    <name evidence="1" type="ORF">PGB34_02020</name>
</gene>
<accession>A0AAE3SYT4</accession>
<dbReference type="Pfam" id="PF13591">
    <property type="entry name" value="MerR_2"/>
    <property type="match status" value="1"/>
</dbReference>
<reference evidence="1" key="1">
    <citation type="submission" date="2023-01" db="EMBL/GenBank/DDBJ databases">
        <title>Xenophilus mangrovi sp. nov., isolated from soil of Mangrove nature reserve.</title>
        <authorList>
            <person name="Xu S."/>
            <person name="Liu Z."/>
            <person name="Xu Y."/>
        </authorList>
    </citation>
    <scope>NUCLEOTIDE SEQUENCE</scope>
    <source>
        <strain evidence="1">YW8</strain>
    </source>
</reference>
<dbReference type="EMBL" id="JAQIPB010000001">
    <property type="protein sequence ID" value="MDA7415131.1"/>
    <property type="molecule type" value="Genomic_DNA"/>
</dbReference>
<dbReference type="RefSeq" id="WP_271426394.1">
    <property type="nucleotide sequence ID" value="NZ_JAQIPB010000001.1"/>
</dbReference>
<evidence type="ECO:0000313" key="2">
    <source>
        <dbReference type="Proteomes" id="UP001212602"/>
    </source>
</evidence>
<proteinExistence type="predicted"/>
<name>A0AAE3SYT4_9BURK</name>
<evidence type="ECO:0000313" key="1">
    <source>
        <dbReference type="EMBL" id="MDA7415131.1"/>
    </source>
</evidence>
<sequence>MSHSTTIRQTLVRVSHCVAVDDAHPLQLAELARAVGQHEQWVLQLVEAGLIAPTEPQAPAAQWAFAGEALRCAREARRLQRDFDVDLQAAALIIDLQQEVRRLRALLGRAGQGLE</sequence>
<keyword evidence="2" id="KW-1185">Reference proteome</keyword>
<dbReference type="Gene3D" id="1.10.1660.10">
    <property type="match status" value="1"/>
</dbReference>